<evidence type="ECO:0000256" key="1">
    <source>
        <dbReference type="ARBA" id="ARBA00022857"/>
    </source>
</evidence>
<dbReference type="SUPFAM" id="SSF50129">
    <property type="entry name" value="GroES-like"/>
    <property type="match status" value="1"/>
</dbReference>
<dbReference type="SUPFAM" id="SSF51735">
    <property type="entry name" value="NAD(P)-binding Rossmann-fold domains"/>
    <property type="match status" value="1"/>
</dbReference>
<gene>
    <name evidence="4" type="ORF">JOF43_000726</name>
</gene>
<evidence type="ECO:0000313" key="4">
    <source>
        <dbReference type="EMBL" id="MBP2380769.1"/>
    </source>
</evidence>
<evidence type="ECO:0000256" key="2">
    <source>
        <dbReference type="ARBA" id="ARBA00023002"/>
    </source>
</evidence>
<dbReference type="Pfam" id="PF08240">
    <property type="entry name" value="ADH_N"/>
    <property type="match status" value="1"/>
</dbReference>
<feature type="domain" description="Enoyl reductase (ER)" evidence="3">
    <location>
        <begin position="10"/>
        <end position="310"/>
    </location>
</feature>
<dbReference type="Proteomes" id="UP001519290">
    <property type="component" value="Unassembled WGS sequence"/>
</dbReference>
<dbReference type="InterPro" id="IPR020843">
    <property type="entry name" value="ER"/>
</dbReference>
<sequence>MRAIGVTRYGGPEALHEIDVPGEELEPGTLRVRVSAAAVSPTDIGVRSGARATTTQAEGPGDVPGMDVAGIVAELGADGEAGLAVGDRVVGIVTPSGAHGAYREEIVLPVGSVVRAPSGASDAEAATLPMNALTARHALDLLALEAGQTLAVTGAAGTLGGYLIQLARADGLTVVADAAEQDEELVRTLGADVVVRRGEDVAERIREVVPQGVDALADASIQSAQVLPAVADGSAVATFRGYRGEGERGLRVEPVMVHDVAEEREMLASLRDLAEQGVLTLRVADVLPAAEASEAHRRLEAGGVRGRLVLDLTA</sequence>
<evidence type="ECO:0000313" key="5">
    <source>
        <dbReference type="Proteomes" id="UP001519290"/>
    </source>
</evidence>
<dbReference type="PANTHER" id="PTHR48106:SF18">
    <property type="entry name" value="QUINONE OXIDOREDUCTASE PIG3"/>
    <property type="match status" value="1"/>
</dbReference>
<dbReference type="InterPro" id="IPR011032">
    <property type="entry name" value="GroES-like_sf"/>
</dbReference>
<dbReference type="InterPro" id="IPR036291">
    <property type="entry name" value="NAD(P)-bd_dom_sf"/>
</dbReference>
<dbReference type="SMART" id="SM00829">
    <property type="entry name" value="PKS_ER"/>
    <property type="match status" value="1"/>
</dbReference>
<dbReference type="CDD" id="cd05289">
    <property type="entry name" value="MDR_like_2"/>
    <property type="match status" value="1"/>
</dbReference>
<accession>A0ABS4WZ33</accession>
<protein>
    <submittedName>
        <fullName evidence="4">NADPH:quinone reductase-like Zn-dependent oxidoreductase</fullName>
    </submittedName>
</protein>
<name>A0ABS4WZ33_9MICO</name>
<dbReference type="RefSeq" id="WP_209899217.1">
    <property type="nucleotide sequence ID" value="NZ_BAAAJW010000015.1"/>
</dbReference>
<reference evidence="4 5" key="1">
    <citation type="submission" date="2021-03" db="EMBL/GenBank/DDBJ databases">
        <title>Sequencing the genomes of 1000 actinobacteria strains.</title>
        <authorList>
            <person name="Klenk H.-P."/>
        </authorList>
    </citation>
    <scope>NUCLEOTIDE SEQUENCE [LARGE SCALE GENOMIC DNA]</scope>
    <source>
        <strain evidence="4 5">DSM 14566</strain>
    </source>
</reference>
<evidence type="ECO:0000259" key="3">
    <source>
        <dbReference type="SMART" id="SM00829"/>
    </source>
</evidence>
<keyword evidence="1" id="KW-0521">NADP</keyword>
<proteinExistence type="predicted"/>
<organism evidence="4 5">
    <name type="scientific">Brachybacterium sacelli</name>
    <dbReference type="NCBI Taxonomy" id="173364"/>
    <lineage>
        <taxon>Bacteria</taxon>
        <taxon>Bacillati</taxon>
        <taxon>Actinomycetota</taxon>
        <taxon>Actinomycetes</taxon>
        <taxon>Micrococcales</taxon>
        <taxon>Dermabacteraceae</taxon>
        <taxon>Brachybacterium</taxon>
    </lineage>
</organism>
<dbReference type="EMBL" id="JAGIOD010000001">
    <property type="protein sequence ID" value="MBP2380769.1"/>
    <property type="molecule type" value="Genomic_DNA"/>
</dbReference>
<comment type="caution">
    <text evidence="4">The sequence shown here is derived from an EMBL/GenBank/DDBJ whole genome shotgun (WGS) entry which is preliminary data.</text>
</comment>
<dbReference type="InterPro" id="IPR013154">
    <property type="entry name" value="ADH-like_N"/>
</dbReference>
<dbReference type="Gene3D" id="3.90.180.10">
    <property type="entry name" value="Medium-chain alcohol dehydrogenases, catalytic domain"/>
    <property type="match status" value="1"/>
</dbReference>
<dbReference type="PANTHER" id="PTHR48106">
    <property type="entry name" value="QUINONE OXIDOREDUCTASE PIG3-RELATED"/>
    <property type="match status" value="1"/>
</dbReference>
<keyword evidence="5" id="KW-1185">Reference proteome</keyword>
<dbReference type="Gene3D" id="3.40.50.720">
    <property type="entry name" value="NAD(P)-binding Rossmann-like Domain"/>
    <property type="match status" value="1"/>
</dbReference>
<dbReference type="Pfam" id="PF13602">
    <property type="entry name" value="ADH_zinc_N_2"/>
    <property type="match status" value="1"/>
</dbReference>
<keyword evidence="2" id="KW-0560">Oxidoreductase</keyword>